<accession>A0A2S5GCT7</accession>
<dbReference type="OrthoDB" id="3078811at2"/>
<evidence type="ECO:0000313" key="2">
    <source>
        <dbReference type="Proteomes" id="UP000239047"/>
    </source>
</evidence>
<proteinExistence type="predicted"/>
<dbReference type="Proteomes" id="UP000239047">
    <property type="component" value="Unassembled WGS sequence"/>
</dbReference>
<protein>
    <submittedName>
        <fullName evidence="1">Uncharacterized protein</fullName>
    </submittedName>
</protein>
<organism evidence="1 2">
    <name type="scientific">Jeotgalibacillus proteolyticus</name>
    <dbReference type="NCBI Taxonomy" id="2082395"/>
    <lineage>
        <taxon>Bacteria</taxon>
        <taxon>Bacillati</taxon>
        <taxon>Bacillota</taxon>
        <taxon>Bacilli</taxon>
        <taxon>Bacillales</taxon>
        <taxon>Caryophanaceae</taxon>
        <taxon>Jeotgalibacillus</taxon>
    </lineage>
</organism>
<dbReference type="AlphaFoldDB" id="A0A2S5GCT7"/>
<dbReference type="RefSeq" id="WP_104057474.1">
    <property type="nucleotide sequence ID" value="NZ_PREZ01000003.1"/>
</dbReference>
<name>A0A2S5GCT7_9BACL</name>
<keyword evidence="2" id="KW-1185">Reference proteome</keyword>
<gene>
    <name evidence="1" type="ORF">C4B60_07975</name>
</gene>
<sequence>MVHNPHHWYQPFMDKRLPALQQNSSLPQNPYYQFDPASQQYQSFIPLYQQFFPYYSPSDPRFQLCRSRCYLLGLTPGTPSWINCVHSCMR</sequence>
<dbReference type="EMBL" id="PREZ01000003">
    <property type="protein sequence ID" value="PPA70724.1"/>
    <property type="molecule type" value="Genomic_DNA"/>
</dbReference>
<comment type="caution">
    <text evidence="1">The sequence shown here is derived from an EMBL/GenBank/DDBJ whole genome shotgun (WGS) entry which is preliminary data.</text>
</comment>
<reference evidence="1 2" key="1">
    <citation type="submission" date="2018-02" db="EMBL/GenBank/DDBJ databases">
        <title>Jeotgalibacillus proteolyticum sp. nov. a protease producing bacterium isolated from ocean sediments of Laizhou Bay.</title>
        <authorList>
            <person name="Li Y."/>
        </authorList>
    </citation>
    <scope>NUCLEOTIDE SEQUENCE [LARGE SCALE GENOMIC DNA]</scope>
    <source>
        <strain evidence="1 2">22-7</strain>
    </source>
</reference>
<evidence type="ECO:0000313" key="1">
    <source>
        <dbReference type="EMBL" id="PPA70724.1"/>
    </source>
</evidence>